<comment type="caution">
    <text evidence="2">The sequence shown here is derived from an EMBL/GenBank/DDBJ whole genome shotgun (WGS) entry which is preliminary data.</text>
</comment>
<proteinExistence type="predicted"/>
<evidence type="ECO:0000313" key="2">
    <source>
        <dbReference type="EMBL" id="GBN49018.1"/>
    </source>
</evidence>
<sequence>MGLDWPCADGEGDTWSGTFSPNFHSTTEGKRLTLELKSNAQQTLLQCGYLVESGNTRTILGRPRQFGPLSDDVDDTWAGTCPPSFRTTPTDGHLTP</sequence>
<protein>
    <submittedName>
        <fullName evidence="2">Uncharacterized protein</fullName>
    </submittedName>
</protein>
<dbReference type="EMBL" id="BGPR01010985">
    <property type="protein sequence ID" value="GBN49018.1"/>
    <property type="molecule type" value="Genomic_DNA"/>
</dbReference>
<reference evidence="2 3" key="1">
    <citation type="journal article" date="2019" name="Sci. Rep.">
        <title>Orb-weaving spider Araneus ventricosus genome elucidates the spidroin gene catalogue.</title>
        <authorList>
            <person name="Kono N."/>
            <person name="Nakamura H."/>
            <person name="Ohtoshi R."/>
            <person name="Moran D.A.P."/>
            <person name="Shinohara A."/>
            <person name="Yoshida Y."/>
            <person name="Fujiwara M."/>
            <person name="Mori M."/>
            <person name="Tomita M."/>
            <person name="Arakawa K."/>
        </authorList>
    </citation>
    <scope>NUCLEOTIDE SEQUENCE [LARGE SCALE GENOMIC DNA]</scope>
</reference>
<feature type="region of interest" description="Disordered" evidence="1">
    <location>
        <begin position="62"/>
        <end position="96"/>
    </location>
</feature>
<evidence type="ECO:0000313" key="3">
    <source>
        <dbReference type="Proteomes" id="UP000499080"/>
    </source>
</evidence>
<dbReference type="Proteomes" id="UP000499080">
    <property type="component" value="Unassembled WGS sequence"/>
</dbReference>
<organism evidence="2 3">
    <name type="scientific">Araneus ventricosus</name>
    <name type="common">Orbweaver spider</name>
    <name type="synonym">Epeira ventricosa</name>
    <dbReference type="NCBI Taxonomy" id="182803"/>
    <lineage>
        <taxon>Eukaryota</taxon>
        <taxon>Metazoa</taxon>
        <taxon>Ecdysozoa</taxon>
        <taxon>Arthropoda</taxon>
        <taxon>Chelicerata</taxon>
        <taxon>Arachnida</taxon>
        <taxon>Araneae</taxon>
        <taxon>Araneomorphae</taxon>
        <taxon>Entelegynae</taxon>
        <taxon>Araneoidea</taxon>
        <taxon>Araneidae</taxon>
        <taxon>Araneus</taxon>
    </lineage>
</organism>
<keyword evidence="3" id="KW-1185">Reference proteome</keyword>
<accession>A0A4Y2PAL7</accession>
<name>A0A4Y2PAL7_ARAVE</name>
<dbReference type="AlphaFoldDB" id="A0A4Y2PAL7"/>
<evidence type="ECO:0000256" key="1">
    <source>
        <dbReference type="SAM" id="MobiDB-lite"/>
    </source>
</evidence>
<gene>
    <name evidence="2" type="ORF">AVEN_47408_1</name>
</gene>